<keyword evidence="5" id="KW-1185">Reference proteome</keyword>
<reference evidence="4 5" key="1">
    <citation type="submission" date="2015-08" db="EMBL/GenBank/DDBJ databases">
        <title>Next Generation Sequencing and Analysis of the Genome of Puccinia sorghi L Schw, the Causal Agent of Maize Common Rust.</title>
        <authorList>
            <person name="Rochi L."/>
            <person name="Burguener G."/>
            <person name="Darino M."/>
            <person name="Turjanski A."/>
            <person name="Kreff E."/>
            <person name="Dieguez M.J."/>
            <person name="Sacco F."/>
        </authorList>
    </citation>
    <scope>NUCLEOTIDE SEQUENCE [LARGE SCALE GENOMIC DNA]</scope>
    <source>
        <strain evidence="4 5">RO10H11247</strain>
    </source>
</reference>
<keyword evidence="2" id="KW-0689">Ribosomal protein</keyword>
<dbReference type="Gene3D" id="1.10.287.1480">
    <property type="match status" value="1"/>
</dbReference>
<dbReference type="GO" id="GO:0003735">
    <property type="term" value="F:structural constituent of ribosome"/>
    <property type="evidence" value="ECO:0007669"/>
    <property type="project" value="InterPro"/>
</dbReference>
<dbReference type="VEuPathDB" id="FungiDB:VP01_329g11"/>
<proteinExistence type="inferred from homology"/>
<evidence type="ECO:0000313" key="5">
    <source>
        <dbReference type="Proteomes" id="UP000037035"/>
    </source>
</evidence>
<dbReference type="OrthoDB" id="413436at2759"/>
<name>A0A0L6UXI0_9BASI</name>
<dbReference type="PANTHER" id="PTHR19836">
    <property type="entry name" value="30S RIBOSOMAL PROTEIN S14"/>
    <property type="match status" value="1"/>
</dbReference>
<dbReference type="AlphaFoldDB" id="A0A0L6UXI0"/>
<evidence type="ECO:0000256" key="2">
    <source>
        <dbReference type="ARBA" id="ARBA00022980"/>
    </source>
</evidence>
<keyword evidence="3" id="KW-0687">Ribonucleoprotein</keyword>
<dbReference type="GO" id="GO:0006412">
    <property type="term" value="P:translation"/>
    <property type="evidence" value="ECO:0007669"/>
    <property type="project" value="InterPro"/>
</dbReference>
<dbReference type="EMBL" id="LAVV01008279">
    <property type="protein sequence ID" value="KNZ53266.1"/>
    <property type="molecule type" value="Genomic_DNA"/>
</dbReference>
<accession>A0A0L6UXI0</accession>
<comment type="similarity">
    <text evidence="1">Belongs to the universal ribosomal protein uS14 family.</text>
</comment>
<evidence type="ECO:0000256" key="3">
    <source>
        <dbReference type="ARBA" id="ARBA00023274"/>
    </source>
</evidence>
<gene>
    <name evidence="4" type="ORF">VP01_329g11</name>
</gene>
<evidence type="ECO:0000313" key="4">
    <source>
        <dbReference type="EMBL" id="KNZ53266.1"/>
    </source>
</evidence>
<comment type="caution">
    <text evidence="4">The sequence shown here is derived from an EMBL/GenBank/DDBJ whole genome shotgun (WGS) entry which is preliminary data.</text>
</comment>
<dbReference type="GO" id="GO:0005763">
    <property type="term" value="C:mitochondrial small ribosomal subunit"/>
    <property type="evidence" value="ECO:0007669"/>
    <property type="project" value="TreeGrafter"/>
</dbReference>
<organism evidence="4 5">
    <name type="scientific">Puccinia sorghi</name>
    <dbReference type="NCBI Taxonomy" id="27349"/>
    <lineage>
        <taxon>Eukaryota</taxon>
        <taxon>Fungi</taxon>
        <taxon>Dikarya</taxon>
        <taxon>Basidiomycota</taxon>
        <taxon>Pucciniomycotina</taxon>
        <taxon>Pucciniomycetes</taxon>
        <taxon>Pucciniales</taxon>
        <taxon>Pucciniaceae</taxon>
        <taxon>Puccinia</taxon>
    </lineage>
</organism>
<protein>
    <submittedName>
        <fullName evidence="4">Uncharacterized protein</fullName>
    </submittedName>
</protein>
<dbReference type="Proteomes" id="UP000037035">
    <property type="component" value="Unassembled WGS sequence"/>
</dbReference>
<dbReference type="InterPro" id="IPR001209">
    <property type="entry name" value="Ribosomal_uS14"/>
</dbReference>
<dbReference type="STRING" id="27349.A0A0L6UXI0"/>
<dbReference type="SUPFAM" id="SSF57716">
    <property type="entry name" value="Glucocorticoid receptor-like (DNA-binding domain)"/>
    <property type="match status" value="1"/>
</dbReference>
<evidence type="ECO:0000256" key="1">
    <source>
        <dbReference type="ARBA" id="ARBA00009083"/>
    </source>
</evidence>
<sequence length="120" mass="13919">MRSPINIRTLRDMARRDSFASTELLRRAYLYLARNEGLPMKVRTQNYIAQAQLSLNNLPSDSHPTKIHERCIVSGKGRGVIAKLGLCRVESFLRFIYLLPQLLKLKATRDKWMGFEKAVW</sequence>
<dbReference type="Pfam" id="PF00253">
    <property type="entry name" value="Ribosomal_S14"/>
    <property type="match status" value="1"/>
</dbReference>
<dbReference type="PANTHER" id="PTHR19836:SF19">
    <property type="entry name" value="SMALL RIBOSOMAL SUBUNIT PROTEIN US14M"/>
    <property type="match status" value="1"/>
</dbReference>